<keyword evidence="6" id="KW-0100">Branched-chain amino acid biosynthesis</keyword>
<dbReference type="InterPro" id="IPR015931">
    <property type="entry name" value="Acnase/IPM_dHydase_lsu_aba_1/3"/>
</dbReference>
<dbReference type="NCBIfam" id="TIGR02083">
    <property type="entry name" value="LEU2"/>
    <property type="match status" value="1"/>
</dbReference>
<dbReference type="UniPathway" id="UPA00048">
    <property type="reaction ID" value="UER00071"/>
</dbReference>
<gene>
    <name evidence="6" type="primary">leuC</name>
    <name evidence="8" type="ORF">C8C76_11240</name>
</gene>
<sequence>MGMTMIEKILAAHSDQDELKPGDIVNARVDMVLGNDITTPVAVKEFEKIGVDKVFDKDRIAIVPDHFTPNKDIKAAEQVNMIRKFAKKYEITNFFEVGQMGIEHVLLPEKGLTLPGEIIIGADSHTCTYGALGALGTGVGSTDMAAAMATGKAWFKVPPTIKIVYTGELKPHVSGKDLILYTIGKIGVDGALYKAMEFTGEAIENLSMDGRMTMSNMAIEAGGKAGLIAADEKTEAYLADKAQRDYTVLNADPDAEYEEVIEIDVSQISPQIAFPSLPENTKGLDEIDEKIEIQQAVIGSCTNGRLEDLRAAAEILKGQKVNENVRCLVFPGTQKIYKQAMNEGLFDIFIDAGVAVSTPTCGPCLGGHMGILAEGERAISTTNRNFVGRMGSTKSEVYLASPAVAAASAIKGYIAGPEEVK</sequence>
<dbReference type="HAMAP" id="MF_01027">
    <property type="entry name" value="LeuC_type2"/>
    <property type="match status" value="1"/>
</dbReference>
<dbReference type="InterPro" id="IPR033941">
    <property type="entry name" value="IPMI_cat"/>
</dbReference>
<evidence type="ECO:0000256" key="2">
    <source>
        <dbReference type="ARBA" id="ARBA00022723"/>
    </source>
</evidence>
<dbReference type="EMBL" id="QAXS01000012">
    <property type="protein sequence ID" value="PTV99105.1"/>
    <property type="molecule type" value="Genomic_DNA"/>
</dbReference>
<comment type="function">
    <text evidence="6">Catalyzes the isomerization between 2-isopropylmalate and 3-isopropylmalate, via the formation of 2-isopropylmaleate.</text>
</comment>
<dbReference type="GO" id="GO:0051539">
    <property type="term" value="F:4 iron, 4 sulfur cluster binding"/>
    <property type="evidence" value="ECO:0007669"/>
    <property type="project" value="UniProtKB-KW"/>
</dbReference>
<keyword evidence="1 6" id="KW-0004">4Fe-4S</keyword>
<organism evidence="8 9">
    <name type="scientific">Halanaerobium saccharolyticum</name>
    <dbReference type="NCBI Taxonomy" id="43595"/>
    <lineage>
        <taxon>Bacteria</taxon>
        <taxon>Bacillati</taxon>
        <taxon>Bacillota</taxon>
        <taxon>Clostridia</taxon>
        <taxon>Halanaerobiales</taxon>
        <taxon>Halanaerobiaceae</taxon>
        <taxon>Halanaerobium</taxon>
    </lineage>
</organism>
<dbReference type="AlphaFoldDB" id="A0A2T5RK25"/>
<dbReference type="GO" id="GO:0009098">
    <property type="term" value="P:L-leucine biosynthetic process"/>
    <property type="evidence" value="ECO:0007669"/>
    <property type="project" value="UniProtKB-UniRule"/>
</dbReference>
<comment type="caution">
    <text evidence="8">The sequence shown here is derived from an EMBL/GenBank/DDBJ whole genome shotgun (WGS) entry which is preliminary data.</text>
</comment>
<comment type="subunit">
    <text evidence="6">Heterodimer of LeuC and LeuD.</text>
</comment>
<keyword evidence="3 6" id="KW-0408">Iron</keyword>
<name>A0A2T5RK25_9FIRM</name>
<evidence type="ECO:0000256" key="5">
    <source>
        <dbReference type="ARBA" id="ARBA00023239"/>
    </source>
</evidence>
<dbReference type="EC" id="4.2.1.33" evidence="6"/>
<keyword evidence="2 6" id="KW-0479">Metal-binding</keyword>
<dbReference type="PANTHER" id="PTHR43822">
    <property type="entry name" value="HOMOACONITASE, MITOCHONDRIAL-RELATED"/>
    <property type="match status" value="1"/>
</dbReference>
<comment type="catalytic activity">
    <reaction evidence="6">
        <text>(2R,3S)-3-isopropylmalate = (2S)-2-isopropylmalate</text>
        <dbReference type="Rhea" id="RHEA:32287"/>
        <dbReference type="ChEBI" id="CHEBI:1178"/>
        <dbReference type="ChEBI" id="CHEBI:35121"/>
        <dbReference type="EC" id="4.2.1.33"/>
    </reaction>
</comment>
<evidence type="ECO:0000313" key="9">
    <source>
        <dbReference type="Proteomes" id="UP000244089"/>
    </source>
</evidence>
<keyword evidence="5 6" id="KW-0456">Lyase</keyword>
<dbReference type="GO" id="GO:0046872">
    <property type="term" value="F:metal ion binding"/>
    <property type="evidence" value="ECO:0007669"/>
    <property type="project" value="UniProtKB-KW"/>
</dbReference>
<dbReference type="PROSITE" id="PS01244">
    <property type="entry name" value="ACONITASE_2"/>
    <property type="match status" value="1"/>
</dbReference>
<keyword evidence="6" id="KW-0432">Leucine biosynthesis</keyword>
<protein>
    <recommendedName>
        <fullName evidence="6">3-isopropylmalate dehydratase large subunit</fullName>
        <ecNumber evidence="6">4.2.1.33</ecNumber>
    </recommendedName>
    <alternativeName>
        <fullName evidence="6">Alpha-IPM isomerase</fullName>
        <shortName evidence="6">IPMI</shortName>
    </alternativeName>
    <alternativeName>
        <fullName evidence="6">Isopropylmalate isomerase</fullName>
    </alternativeName>
</protein>
<comment type="similarity">
    <text evidence="6">Belongs to the aconitase/IPM isomerase family. LeuC type 2 subfamily.</text>
</comment>
<dbReference type="Proteomes" id="UP000244089">
    <property type="component" value="Unassembled WGS sequence"/>
</dbReference>
<accession>A0A2T5RK25</accession>
<dbReference type="Pfam" id="PF00330">
    <property type="entry name" value="Aconitase"/>
    <property type="match status" value="1"/>
</dbReference>
<evidence type="ECO:0000313" key="8">
    <source>
        <dbReference type="EMBL" id="PTV99105.1"/>
    </source>
</evidence>
<comment type="cofactor">
    <cofactor evidence="6">
        <name>[4Fe-4S] cluster</name>
        <dbReference type="ChEBI" id="CHEBI:49883"/>
    </cofactor>
    <text evidence="6">Binds 1 [4Fe-4S] cluster per subunit.</text>
</comment>
<dbReference type="InterPro" id="IPR011826">
    <property type="entry name" value="HAcnase/IPMdehydase_lsu_prok"/>
</dbReference>
<evidence type="ECO:0000259" key="7">
    <source>
        <dbReference type="Pfam" id="PF00330"/>
    </source>
</evidence>
<proteinExistence type="inferred from homology"/>
<dbReference type="InterPro" id="IPR001030">
    <property type="entry name" value="Acoase/IPM_deHydtase_lsu_aba"/>
</dbReference>
<dbReference type="NCBIfam" id="TIGR02086">
    <property type="entry name" value="IPMI_arch"/>
    <property type="match status" value="1"/>
</dbReference>
<dbReference type="InterPro" id="IPR006251">
    <property type="entry name" value="Homoacnase/IPMdehydase_lsu"/>
</dbReference>
<dbReference type="NCBIfam" id="NF001614">
    <property type="entry name" value="PRK00402.1"/>
    <property type="match status" value="1"/>
</dbReference>
<evidence type="ECO:0000256" key="4">
    <source>
        <dbReference type="ARBA" id="ARBA00023014"/>
    </source>
</evidence>
<feature type="binding site" evidence="6">
    <location>
        <position position="301"/>
    </location>
    <ligand>
        <name>[4Fe-4S] cluster</name>
        <dbReference type="ChEBI" id="CHEBI:49883"/>
    </ligand>
</feature>
<dbReference type="OrthoDB" id="9802769at2"/>
<comment type="pathway">
    <text evidence="6">Amino-acid biosynthesis; L-leucine biosynthesis; L-leucine from 3-methyl-2-oxobutanoate: step 2/4.</text>
</comment>
<keyword evidence="4 6" id="KW-0411">Iron-sulfur</keyword>
<dbReference type="RefSeq" id="WP_108139841.1">
    <property type="nucleotide sequence ID" value="NZ_JBQPXQ010000035.1"/>
</dbReference>
<feature type="binding site" evidence="6">
    <location>
        <position position="364"/>
    </location>
    <ligand>
        <name>[4Fe-4S] cluster</name>
        <dbReference type="ChEBI" id="CHEBI:49883"/>
    </ligand>
</feature>
<evidence type="ECO:0000256" key="6">
    <source>
        <dbReference type="HAMAP-Rule" id="MF_01027"/>
    </source>
</evidence>
<reference evidence="8 9" key="1">
    <citation type="submission" date="2018-04" db="EMBL/GenBank/DDBJ databases">
        <title>Subsurface microbial communities from deep shales in Ohio and West Virginia, USA.</title>
        <authorList>
            <person name="Wrighton K."/>
        </authorList>
    </citation>
    <scope>NUCLEOTIDE SEQUENCE [LARGE SCALE GENOMIC DNA]</scope>
    <source>
        <strain evidence="8 9">WC1</strain>
    </source>
</reference>
<evidence type="ECO:0000256" key="3">
    <source>
        <dbReference type="ARBA" id="ARBA00023004"/>
    </source>
</evidence>
<feature type="binding site" evidence="6">
    <location>
        <position position="361"/>
    </location>
    <ligand>
        <name>[4Fe-4S] cluster</name>
        <dbReference type="ChEBI" id="CHEBI:49883"/>
    </ligand>
</feature>
<dbReference type="PANTHER" id="PTHR43822:SF16">
    <property type="entry name" value="3-ISOPROPYLMALATE DEHYDRATASE LARGE SUBUNIT 2"/>
    <property type="match status" value="1"/>
</dbReference>
<dbReference type="SUPFAM" id="SSF53732">
    <property type="entry name" value="Aconitase iron-sulfur domain"/>
    <property type="match status" value="1"/>
</dbReference>
<dbReference type="InterPro" id="IPR011823">
    <property type="entry name" value="IsopropMal_deHydtase_lsu_bac"/>
</dbReference>
<dbReference type="GO" id="GO:0003861">
    <property type="term" value="F:3-isopropylmalate dehydratase activity"/>
    <property type="evidence" value="ECO:0007669"/>
    <property type="project" value="UniProtKB-UniRule"/>
</dbReference>
<feature type="domain" description="Aconitase/3-isopropylmalate dehydratase large subunit alpha/beta/alpha" evidence="7">
    <location>
        <begin position="7"/>
        <end position="412"/>
    </location>
</feature>
<keyword evidence="6" id="KW-0028">Amino-acid biosynthesis</keyword>
<dbReference type="InterPro" id="IPR036008">
    <property type="entry name" value="Aconitase_4Fe-4S_dom"/>
</dbReference>
<dbReference type="PRINTS" id="PR00415">
    <property type="entry name" value="ACONITASE"/>
</dbReference>
<evidence type="ECO:0000256" key="1">
    <source>
        <dbReference type="ARBA" id="ARBA00022485"/>
    </source>
</evidence>
<dbReference type="NCBIfam" id="TIGR01343">
    <property type="entry name" value="hacA_fam"/>
    <property type="match status" value="1"/>
</dbReference>
<dbReference type="PROSITE" id="PS00450">
    <property type="entry name" value="ACONITASE_1"/>
    <property type="match status" value="1"/>
</dbReference>
<dbReference type="CDD" id="cd01583">
    <property type="entry name" value="IPMI"/>
    <property type="match status" value="1"/>
</dbReference>
<dbReference type="InterPro" id="IPR050067">
    <property type="entry name" value="IPM_dehydratase_rel_enz"/>
</dbReference>
<dbReference type="InterPro" id="IPR018136">
    <property type="entry name" value="Aconitase_4Fe-4S_BS"/>
</dbReference>
<dbReference type="Gene3D" id="3.30.499.10">
    <property type="entry name" value="Aconitase, domain 3"/>
    <property type="match status" value="2"/>
</dbReference>